<feature type="compositionally biased region" description="Low complexity" evidence="1">
    <location>
        <begin position="396"/>
        <end position="412"/>
    </location>
</feature>
<feature type="region of interest" description="Disordered" evidence="1">
    <location>
        <begin position="188"/>
        <end position="216"/>
    </location>
</feature>
<dbReference type="AlphaFoldDB" id="A0A2A6BJ83"/>
<dbReference type="InterPro" id="IPR004087">
    <property type="entry name" value="KH_dom"/>
</dbReference>
<name>A0A2A6BJ83_PRIPA</name>
<keyword evidence="3" id="KW-1185">Reference proteome</keyword>
<dbReference type="SMART" id="SM00322">
    <property type="entry name" value="KH"/>
    <property type="match status" value="1"/>
</dbReference>
<organism evidence="2 3">
    <name type="scientific">Pristionchus pacificus</name>
    <name type="common">Parasitic nematode worm</name>
    <dbReference type="NCBI Taxonomy" id="54126"/>
    <lineage>
        <taxon>Eukaryota</taxon>
        <taxon>Metazoa</taxon>
        <taxon>Ecdysozoa</taxon>
        <taxon>Nematoda</taxon>
        <taxon>Chromadorea</taxon>
        <taxon>Rhabditida</taxon>
        <taxon>Rhabditina</taxon>
        <taxon>Diplogasteromorpha</taxon>
        <taxon>Diplogasteroidea</taxon>
        <taxon>Neodiplogasteridae</taxon>
        <taxon>Pristionchus</taxon>
    </lineage>
</organism>
<dbReference type="Pfam" id="PF00013">
    <property type="entry name" value="KH_1"/>
    <property type="match status" value="1"/>
</dbReference>
<dbReference type="EnsemblMetazoa" id="PPA19823.1">
    <property type="protein sequence ID" value="PPA19823.1"/>
    <property type="gene ID" value="WBGene00109377"/>
</dbReference>
<reference evidence="2" key="2">
    <citation type="submission" date="2022-06" db="UniProtKB">
        <authorList>
            <consortium name="EnsemblMetazoa"/>
        </authorList>
    </citation>
    <scope>IDENTIFICATION</scope>
    <source>
        <strain evidence="2">PS312</strain>
    </source>
</reference>
<feature type="compositionally biased region" description="Gly residues" evidence="1">
    <location>
        <begin position="561"/>
        <end position="570"/>
    </location>
</feature>
<dbReference type="CDD" id="cd00105">
    <property type="entry name" value="KH-I"/>
    <property type="match status" value="1"/>
</dbReference>
<accession>A0A2A6BJ83</accession>
<feature type="region of interest" description="Disordered" evidence="1">
    <location>
        <begin position="561"/>
        <end position="593"/>
    </location>
</feature>
<feature type="region of interest" description="Disordered" evidence="1">
    <location>
        <begin position="365"/>
        <end position="413"/>
    </location>
</feature>
<feature type="compositionally biased region" description="Polar residues" evidence="1">
    <location>
        <begin position="202"/>
        <end position="211"/>
    </location>
</feature>
<evidence type="ECO:0000313" key="2">
    <source>
        <dbReference type="EnsemblMetazoa" id="PPA19823.1"/>
    </source>
</evidence>
<dbReference type="InterPro" id="IPR004088">
    <property type="entry name" value="KH_dom_type_1"/>
</dbReference>
<proteinExistence type="predicted"/>
<evidence type="ECO:0000256" key="1">
    <source>
        <dbReference type="SAM" id="MobiDB-lite"/>
    </source>
</evidence>
<dbReference type="InterPro" id="IPR036612">
    <property type="entry name" value="KH_dom_type_1_sf"/>
</dbReference>
<dbReference type="GO" id="GO:0003723">
    <property type="term" value="F:RNA binding"/>
    <property type="evidence" value="ECO:0007669"/>
    <property type="project" value="InterPro"/>
</dbReference>
<sequence>MSPTQDLRSLGQHQSIRGATEFFAYLSTDAGLQALSNVENDYDTDIRVENDEILVHPSQLLPDVERELKNHWHEYEFFRTMRMKLLSERSQSWVLHFPITKAAMVHFNRPMIIRDARLIDLVVERTGEIIAFGCVDALSMAREIIDGLSYSNTYASNSYTGHIDTVTVEGSDSNMNVLPDAPYPVPAPSFPNAERFEGGAEASNSNQSLTPSEGRGGKKEKLIFMVKSTDAPRLIGSRGINKRRIEEMTQCNITLHTETKKDGEFPVEVGGWTMEKCVAARDHIKAFLTEENKEEEEKKVKERPKVHLAISPRKPITIMRQLLLLFFLPSLLAIDGDEDLKKFIGVPSDIEKDEDYESTVKQLDEGMPIAPFPPDDKESRVSSSKIMHEEEEDYSDLLSSSSSTDSPSSPQSVHILKEIDQSPSTVASNRKSGADKSLKLVTFAPFHPTFRIPVTTPSPFLDSRNPEGYGPSRYRPGQVQAQHYTPAPRTFNYFQHYPFYRLPKAWRLRPDIIYTYPSDRQDSYWQYPHRLLYKDIYGFLRHPNPYGCGPGVSYATSGGGCGGGGRGSSDGFGERPLATLNSNGKGEWTENDDLNLANKEDPLEDISLETLEKIDKAGKSQDKKDSEVVTKHPTLIDDADLINGHQFMPIGKDEEKFTRVGEESLVGIGSKDEAKEAEEIGEEVAKEKIGKEKEKEKISPEALEELKAFEQEFSNLPPRFSENKERVTIRGLDIKKWRSICCC</sequence>
<reference evidence="3" key="1">
    <citation type="journal article" date="2008" name="Nat. Genet.">
        <title>The Pristionchus pacificus genome provides a unique perspective on nematode lifestyle and parasitism.</title>
        <authorList>
            <person name="Dieterich C."/>
            <person name="Clifton S.W."/>
            <person name="Schuster L.N."/>
            <person name="Chinwalla A."/>
            <person name="Delehaunty K."/>
            <person name="Dinkelacker I."/>
            <person name="Fulton L."/>
            <person name="Fulton R."/>
            <person name="Godfrey J."/>
            <person name="Minx P."/>
            <person name="Mitreva M."/>
            <person name="Roeseler W."/>
            <person name="Tian H."/>
            <person name="Witte H."/>
            <person name="Yang S.P."/>
            <person name="Wilson R.K."/>
            <person name="Sommer R.J."/>
        </authorList>
    </citation>
    <scope>NUCLEOTIDE SEQUENCE [LARGE SCALE GENOMIC DNA]</scope>
    <source>
        <strain evidence="3">PS312</strain>
    </source>
</reference>
<accession>A0A8R1YH59</accession>
<dbReference type="Gene3D" id="3.30.1370.10">
    <property type="entry name" value="K Homology domain, type 1"/>
    <property type="match status" value="1"/>
</dbReference>
<protein>
    <submittedName>
        <fullName evidence="2">K Homology domain containing protein</fullName>
    </submittedName>
</protein>
<evidence type="ECO:0000313" key="3">
    <source>
        <dbReference type="Proteomes" id="UP000005239"/>
    </source>
</evidence>
<dbReference type="Proteomes" id="UP000005239">
    <property type="component" value="Unassembled WGS sequence"/>
</dbReference>
<dbReference type="SUPFAM" id="SSF54791">
    <property type="entry name" value="Eukaryotic type KH-domain (KH-domain type I)"/>
    <property type="match status" value="1"/>
</dbReference>
<gene>
    <name evidence="2" type="primary">WBGene00109377</name>
</gene>